<evidence type="ECO:0000313" key="2">
    <source>
        <dbReference type="Proteomes" id="UP000054815"/>
    </source>
</evidence>
<sequence>MDENMKLDVRQNYWRSIGLYVRKLYTAFTARRGETAMQHFWQSLESGFKDLK</sequence>
<comment type="caution">
    <text evidence="1">The sequence shown here is derived from an EMBL/GenBank/DDBJ whole genome shotgun (WGS) entry which is preliminary data.</text>
</comment>
<proteinExistence type="predicted"/>
<evidence type="ECO:0000313" key="1">
    <source>
        <dbReference type="EMBL" id="KRX89185.1"/>
    </source>
</evidence>
<dbReference type="EMBL" id="JYDU01000207">
    <property type="protein sequence ID" value="KRX89185.1"/>
    <property type="molecule type" value="Genomic_DNA"/>
</dbReference>
<name>A0A0V0XMK4_TRIPS</name>
<reference evidence="1 2" key="1">
    <citation type="submission" date="2015-01" db="EMBL/GenBank/DDBJ databases">
        <title>Evolution of Trichinella species and genotypes.</title>
        <authorList>
            <person name="Korhonen P.K."/>
            <person name="Edoardo P."/>
            <person name="Giuseppe L.R."/>
            <person name="Gasser R.B."/>
        </authorList>
    </citation>
    <scope>NUCLEOTIDE SEQUENCE [LARGE SCALE GENOMIC DNA]</scope>
    <source>
        <strain evidence="1">ISS141</strain>
    </source>
</reference>
<dbReference type="Proteomes" id="UP000054815">
    <property type="component" value="Unassembled WGS sequence"/>
</dbReference>
<dbReference type="AlphaFoldDB" id="A0A0V0XMK4"/>
<protein>
    <submittedName>
        <fullName evidence="1">Uncharacterized protein</fullName>
    </submittedName>
</protein>
<organism evidence="1 2">
    <name type="scientific">Trichinella pseudospiralis</name>
    <name type="common">Parasitic roundworm</name>
    <dbReference type="NCBI Taxonomy" id="6337"/>
    <lineage>
        <taxon>Eukaryota</taxon>
        <taxon>Metazoa</taxon>
        <taxon>Ecdysozoa</taxon>
        <taxon>Nematoda</taxon>
        <taxon>Enoplea</taxon>
        <taxon>Dorylaimia</taxon>
        <taxon>Trichinellida</taxon>
        <taxon>Trichinellidae</taxon>
        <taxon>Trichinella</taxon>
    </lineage>
</organism>
<gene>
    <name evidence="1" type="ORF">T4E_4703</name>
</gene>
<accession>A0A0V0XMK4</accession>